<reference evidence="2" key="1">
    <citation type="submission" date="2021-01" db="EMBL/GenBank/DDBJ databases">
        <title>Whole genome shotgun sequence of Actinoplanes ferrugineus NBRC 15555.</title>
        <authorList>
            <person name="Komaki H."/>
            <person name="Tamura T."/>
        </authorList>
    </citation>
    <scope>NUCLEOTIDE SEQUENCE</scope>
    <source>
        <strain evidence="2">NBRC 15555</strain>
    </source>
</reference>
<feature type="transmembrane region" description="Helical" evidence="1">
    <location>
        <begin position="173"/>
        <end position="195"/>
    </location>
</feature>
<evidence type="ECO:0000313" key="2">
    <source>
        <dbReference type="EMBL" id="GIE12672.1"/>
    </source>
</evidence>
<proteinExistence type="predicted"/>
<keyword evidence="3" id="KW-1185">Reference proteome</keyword>
<dbReference type="EMBL" id="BOMM01000040">
    <property type="protein sequence ID" value="GIE12672.1"/>
    <property type="molecule type" value="Genomic_DNA"/>
</dbReference>
<evidence type="ECO:0000313" key="3">
    <source>
        <dbReference type="Proteomes" id="UP000598174"/>
    </source>
</evidence>
<comment type="caution">
    <text evidence="2">The sequence shown here is derived from an EMBL/GenBank/DDBJ whole genome shotgun (WGS) entry which is preliminary data.</text>
</comment>
<name>A0A919J3E8_9ACTN</name>
<evidence type="ECO:0000256" key="1">
    <source>
        <dbReference type="SAM" id="Phobius"/>
    </source>
</evidence>
<feature type="transmembrane region" description="Helical" evidence="1">
    <location>
        <begin position="108"/>
        <end position="127"/>
    </location>
</feature>
<feature type="transmembrane region" description="Helical" evidence="1">
    <location>
        <begin position="139"/>
        <end position="161"/>
    </location>
</feature>
<dbReference type="Proteomes" id="UP000598174">
    <property type="component" value="Unassembled WGS sequence"/>
</dbReference>
<accession>A0A919J3E8</accession>
<keyword evidence="1" id="KW-1133">Transmembrane helix</keyword>
<dbReference type="AlphaFoldDB" id="A0A919J3E8"/>
<organism evidence="2 3">
    <name type="scientific">Paractinoplanes ferrugineus</name>
    <dbReference type="NCBI Taxonomy" id="113564"/>
    <lineage>
        <taxon>Bacteria</taxon>
        <taxon>Bacillati</taxon>
        <taxon>Actinomycetota</taxon>
        <taxon>Actinomycetes</taxon>
        <taxon>Micromonosporales</taxon>
        <taxon>Micromonosporaceae</taxon>
        <taxon>Paractinoplanes</taxon>
    </lineage>
</organism>
<gene>
    <name evidence="2" type="ORF">Afe05nite_45120</name>
</gene>
<protein>
    <submittedName>
        <fullName evidence="2">Uncharacterized protein</fullName>
    </submittedName>
</protein>
<sequence>MSIILPALALIAAFGAFLWLGRTTDRIGEMEVAYVRSEANLRECPRLYCQISDTYRAGQQVIIERVVSGDRVDGSDEWLEIRYGSATRFVHRYVVEAPSTSLGNTVEALLSLLSLVVIVPLALLPRLQRRIVRENDEAATDGLLFGAVAAFGIATGTLGFVFSRSSGESLASFFAGTFVNLGSGLAGAAVAFVLFQSLLAKRAAGSRQVDALSAEIDRLRIDVLSQVGELRGEVGRIAASSAAHRPVLRKSPLSKLIARVRGAPSRPNR</sequence>
<keyword evidence="1" id="KW-0812">Transmembrane</keyword>
<keyword evidence="1" id="KW-0472">Membrane</keyword>